<reference evidence="1 2" key="1">
    <citation type="journal article" date="2016" name="Front. Microbiol.">
        <title>Genomic Resource of Rice Seed Associated Bacteria.</title>
        <authorList>
            <person name="Midha S."/>
            <person name="Bansal K."/>
            <person name="Sharma S."/>
            <person name="Kumar N."/>
            <person name="Patil P.P."/>
            <person name="Chaudhry V."/>
            <person name="Patil P.B."/>
        </authorList>
    </citation>
    <scope>NUCLEOTIDE SEQUENCE [LARGE SCALE GENOMIC DNA]</scope>
    <source>
        <strain evidence="1 2">NS220</strain>
    </source>
</reference>
<dbReference type="OrthoDB" id="3203519at2"/>
<accession>A0A147EZZ9</accession>
<evidence type="ECO:0000313" key="2">
    <source>
        <dbReference type="Proteomes" id="UP000075025"/>
    </source>
</evidence>
<dbReference type="PATRIC" id="fig|2033.6.peg.1403"/>
<dbReference type="RefSeq" id="WP_058622763.1">
    <property type="nucleotide sequence ID" value="NZ_LDRT01000019.1"/>
</dbReference>
<name>A0A147EZZ9_MICTE</name>
<dbReference type="Pfam" id="PF13196">
    <property type="entry name" value="DUF4012"/>
    <property type="match status" value="1"/>
</dbReference>
<dbReference type="AlphaFoldDB" id="A0A147EZZ9"/>
<evidence type="ECO:0008006" key="3">
    <source>
        <dbReference type="Google" id="ProtNLM"/>
    </source>
</evidence>
<gene>
    <name evidence="1" type="ORF">NS220_03770</name>
</gene>
<proteinExistence type="predicted"/>
<organism evidence="1 2">
    <name type="scientific">Microbacterium testaceum</name>
    <name type="common">Aureobacterium testaceum</name>
    <name type="synonym">Brevibacterium testaceum</name>
    <dbReference type="NCBI Taxonomy" id="2033"/>
    <lineage>
        <taxon>Bacteria</taxon>
        <taxon>Bacillati</taxon>
        <taxon>Actinomycetota</taxon>
        <taxon>Actinomycetes</taxon>
        <taxon>Micrococcales</taxon>
        <taxon>Microbacteriaceae</taxon>
        <taxon>Microbacterium</taxon>
    </lineage>
</organism>
<dbReference type="InterPro" id="IPR025101">
    <property type="entry name" value="DUF4012"/>
</dbReference>
<dbReference type="Proteomes" id="UP000075025">
    <property type="component" value="Unassembled WGS sequence"/>
</dbReference>
<comment type="caution">
    <text evidence="1">The sequence shown here is derived from an EMBL/GenBank/DDBJ whole genome shotgun (WGS) entry which is preliminary data.</text>
</comment>
<evidence type="ECO:0000313" key="1">
    <source>
        <dbReference type="EMBL" id="KTR96070.1"/>
    </source>
</evidence>
<protein>
    <recommendedName>
        <fullName evidence="3">DUF4012 domain-containing protein</fullName>
    </recommendedName>
</protein>
<sequence>MSRQPTRRLRPRTIAWISLGALSAVLVALVAAVAIGGFVAQKELRAAVPVVSKMQDQFDSDDRSDLQASMTELQGHAAAARGAADTPLWWIAEQAPFIGPSLHAVRESTVAVDELAHGVLPALIDVDPALLRPNGGAFDIAAISQLSGPVSEAAASGERAADALSGVDLRDTPGMLRGPLSQLTGAVGALQPALSRANALLPQVPSMMGQDGPKNYLLLVQNNAEARGTGGIPASVVELRLENGKMDIVQQASSSDFANERATPILPLDPQVVTLYDDKIGRWSQDMTSTPDFTLSANLAQAYWTERFGTPVDGVISIDPVALSYILKATGPITLATGDKLTSSDAVKILLSDVYARYPDNKNQDLFFASAAVEIFDAISSGDFAPVPFAAAIVQAVDENRVYFHSFDEATEAAFEGSRLSGPLPASDDARKTTVGVFVNDLTEAKLSYYTNMSTQVLVDRCSAVPTYTTVVTFENGLDEETSNGLVRYVNAGAHYPKGTIGTDLQFYGPTGAKFVNAVIDGVDVAITTGEHLGRPVGRMWVVNPPQTVHTLAVKFEGSPGDSDDVALVHTPMVNPVTSTVVEVPCGN</sequence>
<dbReference type="EMBL" id="LDRT01000019">
    <property type="protein sequence ID" value="KTR96070.1"/>
    <property type="molecule type" value="Genomic_DNA"/>
</dbReference>